<dbReference type="InterPro" id="IPR008963">
    <property type="entry name" value="Purple_acid_Pase-like_N"/>
</dbReference>
<reference evidence="9" key="1">
    <citation type="submission" date="2022-03" db="EMBL/GenBank/DDBJ databases">
        <title>A functionally conserved STORR gene fusion in Papaver species that diverged 16.8 million years ago.</title>
        <authorList>
            <person name="Catania T."/>
        </authorList>
    </citation>
    <scope>NUCLEOTIDE SEQUENCE</scope>
    <source>
        <strain evidence="9">S-191538</strain>
    </source>
</reference>
<evidence type="ECO:0000259" key="8">
    <source>
        <dbReference type="Pfam" id="PF16656"/>
    </source>
</evidence>
<dbReference type="PANTHER" id="PTHR22953">
    <property type="entry name" value="ACID PHOSPHATASE RELATED"/>
    <property type="match status" value="1"/>
</dbReference>
<evidence type="ECO:0000313" key="10">
    <source>
        <dbReference type="Proteomes" id="UP001177140"/>
    </source>
</evidence>
<evidence type="ECO:0000256" key="1">
    <source>
        <dbReference type="ARBA" id="ARBA00008723"/>
    </source>
</evidence>
<protein>
    <recommendedName>
        <fullName evidence="5">Purple acid phosphatase</fullName>
        <ecNumber evidence="5">3.1.3.2</ecNumber>
    </recommendedName>
</protein>
<evidence type="ECO:0000256" key="5">
    <source>
        <dbReference type="RuleBase" id="RU361203"/>
    </source>
</evidence>
<dbReference type="InterPro" id="IPR025733">
    <property type="entry name" value="PAPs_C"/>
</dbReference>
<sequence>MAVPWFFLVFAFVINTRTSVFSYDRPPARETLSLDHLFDDISSSSPQQVHISLVGQDKMRVTWITEDHATPATVNYGTTKGKYDFSATGTVSEYMYILYKSGEIHDVVIGPLEPDTVYYYRCGSDTAREFSFKTPPSKYPLKFVVAGDLGQTEWTNSTLTHIGASDYDVMLIPGDLSYADFFQPLWDAFGQLVEPLASSRPWMVTQGNHEVEEIPVVHSKPFTAYNARWRMPYEESGSNSNLYYSFEVSGVHVILLGSYADFESDSDQYKWLQTDLDNIDRRRTPWVFVLIHAPWYSTNEAHQGEDESVGMKEAMEELIYKARVDVVFAGHVHAYERFTRVYADKADKCGPVHITIGDGGNREGLASHYMDATSISVFREASFGHGRLEVMNETYTSWTWHRNQDDEPVTADTVWLKSLSSDPDCMNR</sequence>
<feature type="domain" description="Calcineurin-like phosphoesterase" evidence="6">
    <location>
        <begin position="141"/>
        <end position="335"/>
    </location>
</feature>
<dbReference type="SUPFAM" id="SSF49363">
    <property type="entry name" value="Purple acid phosphatase, N-terminal domain"/>
    <property type="match status" value="1"/>
</dbReference>
<accession>A0AA41SBX5</accession>
<evidence type="ECO:0000256" key="4">
    <source>
        <dbReference type="ARBA" id="ARBA00023180"/>
    </source>
</evidence>
<comment type="caution">
    <text evidence="9">The sequence shown here is derived from an EMBL/GenBank/DDBJ whole genome shotgun (WGS) entry which is preliminary data.</text>
</comment>
<keyword evidence="2 5" id="KW-0732">Signal</keyword>
<dbReference type="AlphaFoldDB" id="A0AA41SBX5"/>
<dbReference type="Gene3D" id="3.60.21.10">
    <property type="match status" value="1"/>
</dbReference>
<name>A0AA41SBX5_PAPNU</name>
<dbReference type="EC" id="3.1.3.2" evidence="5"/>
<evidence type="ECO:0000313" key="9">
    <source>
        <dbReference type="EMBL" id="MCL7036637.1"/>
    </source>
</evidence>
<keyword evidence="10" id="KW-1185">Reference proteome</keyword>
<feature type="domain" description="Purple acid phosphatase N-terminal" evidence="8">
    <location>
        <begin position="46"/>
        <end position="134"/>
    </location>
</feature>
<dbReference type="InterPro" id="IPR029052">
    <property type="entry name" value="Metallo-depent_PP-like"/>
</dbReference>
<dbReference type="CDD" id="cd00839">
    <property type="entry name" value="MPP_PAPs"/>
    <property type="match status" value="1"/>
</dbReference>
<evidence type="ECO:0000256" key="3">
    <source>
        <dbReference type="ARBA" id="ARBA00022801"/>
    </source>
</evidence>
<dbReference type="Pfam" id="PF00149">
    <property type="entry name" value="Metallophos"/>
    <property type="match status" value="1"/>
</dbReference>
<dbReference type="InterPro" id="IPR041792">
    <property type="entry name" value="MPP_PAP"/>
</dbReference>
<gene>
    <name evidence="9" type="ORF">MKW94_024446</name>
</gene>
<dbReference type="GO" id="GO:0003993">
    <property type="term" value="F:acid phosphatase activity"/>
    <property type="evidence" value="ECO:0007669"/>
    <property type="project" value="UniProtKB-EC"/>
</dbReference>
<proteinExistence type="inferred from homology"/>
<dbReference type="Pfam" id="PF16656">
    <property type="entry name" value="Pur_ac_phosph_N"/>
    <property type="match status" value="1"/>
</dbReference>
<evidence type="ECO:0000259" key="6">
    <source>
        <dbReference type="Pfam" id="PF00149"/>
    </source>
</evidence>
<dbReference type="InterPro" id="IPR015914">
    <property type="entry name" value="PAPs_N"/>
</dbReference>
<dbReference type="Gene3D" id="2.60.40.380">
    <property type="entry name" value="Purple acid phosphatase-like, N-terminal"/>
    <property type="match status" value="1"/>
</dbReference>
<keyword evidence="3 5" id="KW-0378">Hydrolase</keyword>
<evidence type="ECO:0000259" key="7">
    <source>
        <dbReference type="Pfam" id="PF14008"/>
    </source>
</evidence>
<dbReference type="EMBL" id="JAJJMA010170181">
    <property type="protein sequence ID" value="MCL7036637.1"/>
    <property type="molecule type" value="Genomic_DNA"/>
</dbReference>
<keyword evidence="4" id="KW-0325">Glycoprotein</keyword>
<feature type="signal peptide" evidence="5">
    <location>
        <begin position="1"/>
        <end position="18"/>
    </location>
</feature>
<dbReference type="Proteomes" id="UP001177140">
    <property type="component" value="Unassembled WGS sequence"/>
</dbReference>
<evidence type="ECO:0000256" key="2">
    <source>
        <dbReference type="ARBA" id="ARBA00022729"/>
    </source>
</evidence>
<dbReference type="SUPFAM" id="SSF56300">
    <property type="entry name" value="Metallo-dependent phosphatases"/>
    <property type="match status" value="1"/>
</dbReference>
<feature type="domain" description="Purple acid phosphatase C-terminal" evidence="7">
    <location>
        <begin position="350"/>
        <end position="406"/>
    </location>
</feature>
<dbReference type="Pfam" id="PF14008">
    <property type="entry name" value="Metallophos_C"/>
    <property type="match status" value="1"/>
</dbReference>
<dbReference type="InterPro" id="IPR039331">
    <property type="entry name" value="PAPs-like"/>
</dbReference>
<feature type="chain" id="PRO_5041483751" description="Purple acid phosphatase" evidence="5">
    <location>
        <begin position="19"/>
        <end position="428"/>
    </location>
</feature>
<organism evidence="9 10">
    <name type="scientific">Papaver nudicaule</name>
    <name type="common">Iceland poppy</name>
    <dbReference type="NCBI Taxonomy" id="74823"/>
    <lineage>
        <taxon>Eukaryota</taxon>
        <taxon>Viridiplantae</taxon>
        <taxon>Streptophyta</taxon>
        <taxon>Embryophyta</taxon>
        <taxon>Tracheophyta</taxon>
        <taxon>Spermatophyta</taxon>
        <taxon>Magnoliopsida</taxon>
        <taxon>Ranunculales</taxon>
        <taxon>Papaveraceae</taxon>
        <taxon>Papaveroideae</taxon>
        <taxon>Papaver</taxon>
    </lineage>
</organism>
<dbReference type="InterPro" id="IPR004843">
    <property type="entry name" value="Calcineurin-like_PHP"/>
</dbReference>
<comment type="similarity">
    <text evidence="1 5">Belongs to the metallophosphoesterase superfamily. Purple acid phosphatase family.</text>
</comment>
<comment type="catalytic activity">
    <reaction evidence="5">
        <text>a phosphate monoester + H2O = an alcohol + phosphate</text>
        <dbReference type="Rhea" id="RHEA:15017"/>
        <dbReference type="ChEBI" id="CHEBI:15377"/>
        <dbReference type="ChEBI" id="CHEBI:30879"/>
        <dbReference type="ChEBI" id="CHEBI:43474"/>
        <dbReference type="ChEBI" id="CHEBI:67140"/>
        <dbReference type="EC" id="3.1.3.2"/>
    </reaction>
</comment>
<dbReference type="GO" id="GO:0046872">
    <property type="term" value="F:metal ion binding"/>
    <property type="evidence" value="ECO:0007669"/>
    <property type="project" value="InterPro"/>
</dbReference>
<dbReference type="PANTHER" id="PTHR22953:SF153">
    <property type="entry name" value="PURPLE ACID PHOSPHATASE"/>
    <property type="match status" value="1"/>
</dbReference>